<protein>
    <recommendedName>
        <fullName evidence="3">SIR2-like domain-containing protein</fullName>
    </recommendedName>
</protein>
<accession>A0A811GH14</accession>
<dbReference type="AlphaFoldDB" id="A0A811GH14"/>
<dbReference type="RefSeq" id="WP_174560859.1">
    <property type="nucleotide sequence ID" value="NZ_CADDTS010000050.1"/>
</dbReference>
<sequence length="249" mass="29140">MKSALLSARYLQKGFSTQENDTGNFLIELQKCLYKKKSKKSPLITAIGKLCIPTRVGAKINSIVTYNFDNLIEMHLDRLDLKYKSIFLDNVKYQNEELPIYHVHGFIPQNINLSKSKEHYQDMDLIFSESGYHRMYSNPYHWSNLIQLSTLKEHTCIMIGLSLDDPNLRRLLEIAQTGTNIAKHYAFLRRINIEEFAEENKSTHSISLQSSFLERHHNLQELMFSELGINVIWFEEFEELPKLLNQLLN</sequence>
<gene>
    <name evidence="1" type="ORF">SFB21_3165</name>
</gene>
<name>A0A811GH14_9GAMM</name>
<organism evidence="1 2">
    <name type="scientific">Acinetobacter bouvetii</name>
    <dbReference type="NCBI Taxonomy" id="202951"/>
    <lineage>
        <taxon>Bacteria</taxon>
        <taxon>Pseudomonadati</taxon>
        <taxon>Pseudomonadota</taxon>
        <taxon>Gammaproteobacteria</taxon>
        <taxon>Moraxellales</taxon>
        <taxon>Moraxellaceae</taxon>
        <taxon>Acinetobacter</taxon>
    </lineage>
</organism>
<reference evidence="1 2" key="1">
    <citation type="submission" date="2020-02" db="EMBL/GenBank/DDBJ databases">
        <authorList>
            <person name="Chaudhuri R."/>
        </authorList>
    </citation>
    <scope>NUCLEOTIDE SEQUENCE [LARGE SCALE GENOMIC DNA]</scope>
    <source>
        <strain evidence="1">SFB21</strain>
    </source>
</reference>
<evidence type="ECO:0008006" key="3">
    <source>
        <dbReference type="Google" id="ProtNLM"/>
    </source>
</evidence>
<evidence type="ECO:0000313" key="2">
    <source>
        <dbReference type="Proteomes" id="UP000489961"/>
    </source>
</evidence>
<dbReference type="Pfam" id="PF13289">
    <property type="entry name" value="SIR2_2"/>
    <property type="match status" value="1"/>
</dbReference>
<evidence type="ECO:0000313" key="1">
    <source>
        <dbReference type="EMBL" id="CAB1222800.1"/>
    </source>
</evidence>
<proteinExistence type="predicted"/>
<dbReference type="EMBL" id="CADDTS010000050">
    <property type="protein sequence ID" value="CAB1222800.1"/>
    <property type="molecule type" value="Genomic_DNA"/>
</dbReference>
<comment type="caution">
    <text evidence="1">The sequence shown here is derived from an EMBL/GenBank/DDBJ whole genome shotgun (WGS) entry which is preliminary data.</text>
</comment>
<dbReference type="Proteomes" id="UP000489961">
    <property type="component" value="Unassembled WGS sequence"/>
</dbReference>